<accession>A0A434AZM8</accession>
<evidence type="ECO:0000313" key="2">
    <source>
        <dbReference type="Proteomes" id="UP000282985"/>
    </source>
</evidence>
<proteinExistence type="predicted"/>
<organism evidence="1 2">
    <name type="scientific">Ancylomarina longa</name>
    <dbReference type="NCBI Taxonomy" id="2487017"/>
    <lineage>
        <taxon>Bacteria</taxon>
        <taxon>Pseudomonadati</taxon>
        <taxon>Bacteroidota</taxon>
        <taxon>Bacteroidia</taxon>
        <taxon>Marinilabiliales</taxon>
        <taxon>Marinifilaceae</taxon>
        <taxon>Ancylomarina</taxon>
    </lineage>
</organism>
<dbReference type="Proteomes" id="UP000282985">
    <property type="component" value="Unassembled WGS sequence"/>
</dbReference>
<dbReference type="OrthoDB" id="1299654at2"/>
<dbReference type="EMBL" id="RJJX01000001">
    <property type="protein sequence ID" value="RUT80079.1"/>
    <property type="molecule type" value="Genomic_DNA"/>
</dbReference>
<reference evidence="1 2" key="1">
    <citation type="submission" date="2018-11" db="EMBL/GenBank/DDBJ databases">
        <title>Parancylomarina longa gen. nov., sp. nov., isolated from sediments of southern Okinawa.</title>
        <authorList>
            <person name="Fu T."/>
        </authorList>
    </citation>
    <scope>NUCLEOTIDE SEQUENCE [LARGE SCALE GENOMIC DNA]</scope>
    <source>
        <strain evidence="1 2">T3-2 S1-C</strain>
    </source>
</reference>
<protein>
    <submittedName>
        <fullName evidence="1">Uncharacterized protein</fullName>
    </submittedName>
</protein>
<dbReference type="AlphaFoldDB" id="A0A434AZM8"/>
<comment type="caution">
    <text evidence="1">The sequence shown here is derived from an EMBL/GenBank/DDBJ whole genome shotgun (WGS) entry which is preliminary data.</text>
</comment>
<name>A0A434AZM8_9BACT</name>
<gene>
    <name evidence="1" type="ORF">DLK05_01600</name>
</gene>
<sequence length="314" mass="36891">MKTIKLIIILLFLFPLISYSINDIEEIEKVFAETRELCNSDNGFLWGYSLEVPILFIDRQKNLIYTNQNSPKLQLYKTGNIYIGEIPDSIPSVKGIFHLDDQNWALIPLPLPKDKIKRQCIIIHEAFHYIQGKLHLNPQPYNNQHMDEMEARFWLKLEWQALQKALVATEEAKKQAIVDALCFRKYRRALFSNCEVCENRFEIYDGLAEYTAMKLCCNKDEFISTLQRRLDKYWNTPSFVNCFAYFSAPAYAYLLDQTNLKWRANLSDKDDIALLTQFAYNIFLPTDLFLEAEERSVIYKGAQIMGEELNREFL</sequence>
<dbReference type="RefSeq" id="WP_127342219.1">
    <property type="nucleotide sequence ID" value="NZ_RJJX01000001.1"/>
</dbReference>
<keyword evidence="2" id="KW-1185">Reference proteome</keyword>
<evidence type="ECO:0000313" key="1">
    <source>
        <dbReference type="EMBL" id="RUT80079.1"/>
    </source>
</evidence>